<accession>A0A6S6XYU7</accession>
<gene>
    <name evidence="2" type="ORF">DENOEST_2176</name>
</gene>
<dbReference type="PANTHER" id="PTHR11895">
    <property type="entry name" value="TRANSAMIDASE"/>
    <property type="match status" value="1"/>
</dbReference>
<organism evidence="2 3">
    <name type="scientific">Denitratisoma oestradiolicum</name>
    <dbReference type="NCBI Taxonomy" id="311182"/>
    <lineage>
        <taxon>Bacteria</taxon>
        <taxon>Pseudomonadati</taxon>
        <taxon>Pseudomonadota</taxon>
        <taxon>Betaproteobacteria</taxon>
        <taxon>Nitrosomonadales</taxon>
        <taxon>Sterolibacteriaceae</taxon>
        <taxon>Denitratisoma</taxon>
    </lineage>
</organism>
<dbReference type="PROSITE" id="PS51318">
    <property type="entry name" value="TAT"/>
    <property type="match status" value="1"/>
</dbReference>
<dbReference type="AlphaFoldDB" id="A0A6S6XYU7"/>
<sequence>MDESRRKLLKTGGTLALVTSMGGLSRLVQAGSLPLAEYEKLDAVAMAQLIRRRQISASELLEAAIARAEAINPVLNPINLRHYELARAAAKMRPLDGPLAGVPFLLKDLGIQLKGTITSNGCTFFKDAVADADSTLTERYRKAGLVIFGKTTSPEFGQTATTESRLWGLTRNPWNPAYSSGGSSGGAAVAVATGIIPAAHASDGGGSIRIPASHCGLFGLKPSRGRVPTGPKALESWLGLSMQHAITRSVRDSALLLQVSQGPESGSRTAPPVIAGNLLEAIRRPAKGLRIALMETNPFGAPIHPECLEAVRKTAKLCQQLGHHVEIAAPVLPIADMFGGMGVVTATGMLYTVRNREKLLGREVREDEMEPLNWRSLQLAKGYTAEQLYRARAAFDEGGRVLDEFLGRYDLILSPTTAALPPKLGEISLDLPYEEFAREAMKASPFTAMFNMSGHPAMSVPLHWTPDKLPIGSQFAGRHGDELTLLRLAAQLEQAAPWENHRPSPIAG</sequence>
<dbReference type="EMBL" id="LR778301">
    <property type="protein sequence ID" value="CAB1369341.1"/>
    <property type="molecule type" value="Genomic_DNA"/>
</dbReference>
<dbReference type="PROSITE" id="PS00571">
    <property type="entry name" value="AMIDASES"/>
    <property type="match status" value="1"/>
</dbReference>
<dbReference type="RefSeq" id="WP_145770886.1">
    <property type="nucleotide sequence ID" value="NZ_LR778301.1"/>
</dbReference>
<evidence type="ECO:0000256" key="1">
    <source>
        <dbReference type="ARBA" id="ARBA00009199"/>
    </source>
</evidence>
<dbReference type="InterPro" id="IPR020556">
    <property type="entry name" value="Amidase_CS"/>
</dbReference>
<proteinExistence type="inferred from homology"/>
<dbReference type="InterPro" id="IPR036928">
    <property type="entry name" value="AS_sf"/>
</dbReference>
<dbReference type="InterPro" id="IPR006311">
    <property type="entry name" value="TAT_signal"/>
</dbReference>
<evidence type="ECO:0000313" key="3">
    <source>
        <dbReference type="Proteomes" id="UP000515733"/>
    </source>
</evidence>
<evidence type="ECO:0000313" key="2">
    <source>
        <dbReference type="EMBL" id="CAB1369341.1"/>
    </source>
</evidence>
<comment type="similarity">
    <text evidence="1">Belongs to the amidase family.</text>
</comment>
<dbReference type="SUPFAM" id="SSF75304">
    <property type="entry name" value="Amidase signature (AS) enzymes"/>
    <property type="match status" value="1"/>
</dbReference>
<keyword evidence="3" id="KW-1185">Reference proteome</keyword>
<dbReference type="InterPro" id="IPR000120">
    <property type="entry name" value="Amidase"/>
</dbReference>
<dbReference type="Proteomes" id="UP000515733">
    <property type="component" value="Chromosome"/>
</dbReference>
<name>A0A6S6XYU7_9PROT</name>
<protein>
    <submittedName>
        <fullName evidence="2">Uncharacterized protein</fullName>
    </submittedName>
</protein>
<dbReference type="GO" id="GO:0003824">
    <property type="term" value="F:catalytic activity"/>
    <property type="evidence" value="ECO:0007669"/>
    <property type="project" value="InterPro"/>
</dbReference>
<dbReference type="Pfam" id="PF01425">
    <property type="entry name" value="Amidase"/>
    <property type="match status" value="1"/>
</dbReference>
<dbReference type="OrthoDB" id="9811471at2"/>
<dbReference type="PANTHER" id="PTHR11895:SF7">
    <property type="entry name" value="GLUTAMYL-TRNA(GLN) AMIDOTRANSFERASE SUBUNIT A, MITOCHONDRIAL"/>
    <property type="match status" value="1"/>
</dbReference>
<dbReference type="Gene3D" id="3.90.1300.10">
    <property type="entry name" value="Amidase signature (AS) domain"/>
    <property type="match status" value="1"/>
</dbReference>
<reference evidence="2 3" key="1">
    <citation type="submission" date="2020-03" db="EMBL/GenBank/DDBJ databases">
        <authorList>
            <consortium name="Genoscope - CEA"/>
            <person name="William W."/>
        </authorList>
    </citation>
    <scope>NUCLEOTIDE SEQUENCE [LARGE SCALE GENOMIC DNA]</scope>
    <source>
        <strain evidence="3">DSM 16959</strain>
    </source>
</reference>
<dbReference type="InterPro" id="IPR023631">
    <property type="entry name" value="Amidase_dom"/>
</dbReference>
<dbReference type="KEGG" id="doe:DENOEST_2176"/>